<evidence type="ECO:0000256" key="4">
    <source>
        <dbReference type="SAM" id="SignalP"/>
    </source>
</evidence>
<proteinExistence type="predicted"/>
<evidence type="ECO:0000259" key="5">
    <source>
        <dbReference type="PROSITE" id="PS51123"/>
    </source>
</evidence>
<dbReference type="SUPFAM" id="SSF103088">
    <property type="entry name" value="OmpA-like"/>
    <property type="match status" value="1"/>
</dbReference>
<gene>
    <name evidence="6" type="ORF">EDC56_2546</name>
</gene>
<dbReference type="PROSITE" id="PS51257">
    <property type="entry name" value="PROKAR_LIPOPROTEIN"/>
    <property type="match status" value="1"/>
</dbReference>
<evidence type="ECO:0000313" key="6">
    <source>
        <dbReference type="EMBL" id="ROR99912.1"/>
    </source>
</evidence>
<feature type="signal peptide" evidence="4">
    <location>
        <begin position="1"/>
        <end position="21"/>
    </location>
</feature>
<keyword evidence="4" id="KW-0732">Signal</keyword>
<dbReference type="CDD" id="cd07185">
    <property type="entry name" value="OmpA_C-like"/>
    <property type="match status" value="1"/>
</dbReference>
<dbReference type="RefSeq" id="WP_123712919.1">
    <property type="nucleotide sequence ID" value="NZ_RKHR01000005.1"/>
</dbReference>
<dbReference type="InterPro" id="IPR036737">
    <property type="entry name" value="OmpA-like_sf"/>
</dbReference>
<dbReference type="AlphaFoldDB" id="A0A3N2DJE8"/>
<comment type="caution">
    <text evidence="6">The sequence shown here is derived from an EMBL/GenBank/DDBJ whole genome shotgun (WGS) entry which is preliminary data.</text>
</comment>
<protein>
    <submittedName>
        <fullName evidence="6">OmpA family protein</fullName>
    </submittedName>
</protein>
<dbReference type="PRINTS" id="PR01021">
    <property type="entry name" value="OMPADOMAIN"/>
</dbReference>
<dbReference type="Gene3D" id="3.30.1330.60">
    <property type="entry name" value="OmpA-like domain"/>
    <property type="match status" value="1"/>
</dbReference>
<dbReference type="EMBL" id="RKHR01000005">
    <property type="protein sequence ID" value="ROR99912.1"/>
    <property type="molecule type" value="Genomic_DNA"/>
</dbReference>
<keyword evidence="2 3" id="KW-0472">Membrane</keyword>
<dbReference type="InterPro" id="IPR006665">
    <property type="entry name" value="OmpA-like"/>
</dbReference>
<reference evidence="6 7" key="1">
    <citation type="submission" date="2018-11" db="EMBL/GenBank/DDBJ databases">
        <title>Genomic Encyclopedia of Type Strains, Phase IV (KMG-IV): sequencing the most valuable type-strain genomes for metagenomic binning, comparative biology and taxonomic classification.</title>
        <authorList>
            <person name="Goeker M."/>
        </authorList>
    </citation>
    <scope>NUCLEOTIDE SEQUENCE [LARGE SCALE GENOMIC DNA]</scope>
    <source>
        <strain evidence="6 7">DSM 100316</strain>
    </source>
</reference>
<keyword evidence="7" id="KW-1185">Reference proteome</keyword>
<accession>A0A3N2DJE8</accession>
<evidence type="ECO:0000256" key="1">
    <source>
        <dbReference type="ARBA" id="ARBA00004370"/>
    </source>
</evidence>
<evidence type="ECO:0000313" key="7">
    <source>
        <dbReference type="Proteomes" id="UP000275394"/>
    </source>
</evidence>
<dbReference type="OrthoDB" id="9805832at2"/>
<sequence length="207" mass="23326">MDKITHTLLATSALTALVILAGCTDIPEHHVDRLQYADLRDSDNDGVVNQRDICTETPKTSDVNNVGCSQWHLVPRVADYTVAFNLDRYNIRPDQHSMVDTIVNKLKENTKTNVLLIGDTSSEGSLAYNDRLARKRAATITNALTKAGISRERITEHYFTQQLAIVKSTLKSRQRRTVALIYSDKLAPKEAWTIYTTEHQDEGGKKW</sequence>
<dbReference type="GO" id="GO:0016020">
    <property type="term" value="C:membrane"/>
    <property type="evidence" value="ECO:0007669"/>
    <property type="project" value="UniProtKB-SubCell"/>
</dbReference>
<dbReference type="InterPro" id="IPR006664">
    <property type="entry name" value="OMP_bac"/>
</dbReference>
<name>A0A3N2DJE8_9GAMM</name>
<evidence type="ECO:0000256" key="3">
    <source>
        <dbReference type="PROSITE-ProRule" id="PRU00473"/>
    </source>
</evidence>
<dbReference type="Pfam" id="PF00691">
    <property type="entry name" value="OmpA"/>
    <property type="match status" value="1"/>
</dbReference>
<feature type="domain" description="OmpA-like" evidence="5">
    <location>
        <begin position="71"/>
        <end position="185"/>
    </location>
</feature>
<organism evidence="6 7">
    <name type="scientific">Sinobacterium caligoides</name>
    <dbReference type="NCBI Taxonomy" id="933926"/>
    <lineage>
        <taxon>Bacteria</taxon>
        <taxon>Pseudomonadati</taxon>
        <taxon>Pseudomonadota</taxon>
        <taxon>Gammaproteobacteria</taxon>
        <taxon>Cellvibrionales</taxon>
        <taxon>Spongiibacteraceae</taxon>
        <taxon>Sinobacterium</taxon>
    </lineage>
</organism>
<feature type="chain" id="PRO_5018002517" evidence="4">
    <location>
        <begin position="22"/>
        <end position="207"/>
    </location>
</feature>
<evidence type="ECO:0000256" key="2">
    <source>
        <dbReference type="ARBA" id="ARBA00023136"/>
    </source>
</evidence>
<dbReference type="Proteomes" id="UP000275394">
    <property type="component" value="Unassembled WGS sequence"/>
</dbReference>
<dbReference type="PROSITE" id="PS51123">
    <property type="entry name" value="OMPA_2"/>
    <property type="match status" value="1"/>
</dbReference>
<comment type="subcellular location">
    <subcellularLocation>
        <location evidence="1">Membrane</location>
    </subcellularLocation>
</comment>